<evidence type="ECO:0000256" key="5">
    <source>
        <dbReference type="ARBA" id="ARBA00050257"/>
    </source>
</evidence>
<dbReference type="GO" id="GO:0016616">
    <property type="term" value="F:oxidoreductase activity, acting on the CH-OH group of donors, NAD or NADP as acceptor"/>
    <property type="evidence" value="ECO:0007669"/>
    <property type="project" value="TreeGrafter"/>
</dbReference>
<keyword evidence="12" id="KW-1185">Reference proteome</keyword>
<comment type="catalytic activity">
    <reaction evidence="6">
        <text>3-oxochenodeoxycholate + NADH + H(+) = isochenodeoxycholate + NAD(+)</text>
        <dbReference type="Rhea" id="RHEA:47516"/>
        <dbReference type="ChEBI" id="CHEBI:15378"/>
        <dbReference type="ChEBI" id="CHEBI:57540"/>
        <dbReference type="ChEBI" id="CHEBI:57945"/>
        <dbReference type="ChEBI" id="CHEBI:87730"/>
        <dbReference type="ChEBI" id="CHEBI:87731"/>
    </reaction>
    <physiologicalReaction direction="left-to-right" evidence="6">
        <dbReference type="Rhea" id="RHEA:47517"/>
    </physiologicalReaction>
</comment>
<dbReference type="AlphaFoldDB" id="C7N621"/>
<evidence type="ECO:0000256" key="8">
    <source>
        <dbReference type="ARBA" id="ARBA00052953"/>
    </source>
</evidence>
<dbReference type="eggNOG" id="COG1028">
    <property type="taxonomic scope" value="Bacteria"/>
</dbReference>
<sequence length="263" mass="27971">MAYFDFSGKVVAVTGASSGLGKQMAEGYAQQGANLVLLARRVERLEASAAEWSEKYGIEVLPCACDVTDEASIQAAIDAADAKFGHIEVLVNSAGGEKGTGTKIVDFQRSDWDFTMNLDLTSIFSMCKMVGGYMQKNIEAGKQTYGRIINIASIYGLVGNTALPTCAYHASKGAVVNFTRAAAAEFAPTGITVNAICPGYFYTELTTETLDTEYFQNFAKSTVPMQRYGQAGELCAAALFLGAEEASYVTGQMLAVDGGYTCV</sequence>
<dbReference type="PRINTS" id="PR00080">
    <property type="entry name" value="SDRFAMILY"/>
</dbReference>
<comment type="catalytic activity">
    <reaction evidence="7">
        <text>7alpha,12alpha-dihydroxy-3-oxo-5beta-cholan-24-oate + NADH + H(+) = isocholate + NAD(+)</text>
        <dbReference type="Rhea" id="RHEA:47512"/>
        <dbReference type="ChEBI" id="CHEBI:15378"/>
        <dbReference type="ChEBI" id="CHEBI:57540"/>
        <dbReference type="ChEBI" id="CHEBI:57945"/>
        <dbReference type="ChEBI" id="CHEBI:87735"/>
        <dbReference type="ChEBI" id="CHEBI:87736"/>
    </reaction>
    <physiologicalReaction direction="left-to-right" evidence="7">
        <dbReference type="Rhea" id="RHEA:47513"/>
    </physiologicalReaction>
</comment>
<gene>
    <name evidence="11" type="ordered locus">Shel_13330</name>
</gene>
<accession>C7N621</accession>
<dbReference type="EMBL" id="CP001684">
    <property type="protein sequence ID" value="ACV22356.1"/>
    <property type="molecule type" value="Genomic_DNA"/>
</dbReference>
<evidence type="ECO:0000313" key="11">
    <source>
        <dbReference type="EMBL" id="ACV22356.1"/>
    </source>
</evidence>
<comment type="catalytic activity">
    <reaction evidence="5">
        <text>12alpha-hydroxy-3-oxo-5beta-cholan-24-oate + NADH + H(+) = isodeoxycholate + NAD(+)</text>
        <dbReference type="Rhea" id="RHEA:47492"/>
        <dbReference type="ChEBI" id="CHEBI:15378"/>
        <dbReference type="ChEBI" id="CHEBI:57540"/>
        <dbReference type="ChEBI" id="CHEBI:57945"/>
        <dbReference type="ChEBI" id="CHEBI:87733"/>
        <dbReference type="ChEBI" id="CHEBI:87734"/>
    </reaction>
    <physiologicalReaction direction="left-to-right" evidence="5">
        <dbReference type="Rhea" id="RHEA:47493"/>
    </physiologicalReaction>
</comment>
<evidence type="ECO:0000313" key="12">
    <source>
        <dbReference type="Proteomes" id="UP000002026"/>
    </source>
</evidence>
<comment type="catalytic activity">
    <reaction evidence="8">
        <text>3-oxo-5beta-cholan-24-oate + NADH + H(+) = isolithocholate + NAD(+)</text>
        <dbReference type="Rhea" id="RHEA:47508"/>
        <dbReference type="ChEBI" id="CHEBI:11867"/>
        <dbReference type="ChEBI" id="CHEBI:15378"/>
        <dbReference type="ChEBI" id="CHEBI:57540"/>
        <dbReference type="ChEBI" id="CHEBI:57945"/>
        <dbReference type="ChEBI" id="CHEBI:87728"/>
        <dbReference type="EC" id="1.1.1.391"/>
    </reaction>
    <physiologicalReaction direction="left-to-right" evidence="8">
        <dbReference type="Rhea" id="RHEA:47509"/>
    </physiologicalReaction>
</comment>
<evidence type="ECO:0000256" key="7">
    <source>
        <dbReference type="ARBA" id="ARBA00052497"/>
    </source>
</evidence>
<dbReference type="Gene3D" id="3.40.50.720">
    <property type="entry name" value="NAD(P)-binding Rossmann-like Domain"/>
    <property type="match status" value="1"/>
</dbReference>
<dbReference type="RefSeq" id="WP_012798458.1">
    <property type="nucleotide sequence ID" value="NC_013165.1"/>
</dbReference>
<evidence type="ECO:0000256" key="2">
    <source>
        <dbReference type="ARBA" id="ARBA00023002"/>
    </source>
</evidence>
<evidence type="ECO:0000256" key="1">
    <source>
        <dbReference type="ARBA" id="ARBA00006484"/>
    </source>
</evidence>
<keyword evidence="2" id="KW-0560">Oxidoreductase</keyword>
<dbReference type="GO" id="GO:0030497">
    <property type="term" value="P:fatty acid elongation"/>
    <property type="evidence" value="ECO:0007669"/>
    <property type="project" value="TreeGrafter"/>
</dbReference>
<keyword evidence="3" id="KW-0443">Lipid metabolism</keyword>
<dbReference type="Pfam" id="PF13561">
    <property type="entry name" value="adh_short_C2"/>
    <property type="match status" value="1"/>
</dbReference>
<keyword evidence="4" id="KW-0753">Steroid metabolism</keyword>
<dbReference type="EC" id="1.1.1.391" evidence="9"/>
<dbReference type="HOGENOM" id="CLU_010194_1_1_11"/>
<protein>
    <recommendedName>
        <fullName evidence="9">3beta-hydroxycholanate 3-dehydrogenase (NAD(+))</fullName>
        <ecNumber evidence="9">1.1.1.391</ecNumber>
    </recommendedName>
    <alternativeName>
        <fullName evidence="10">NAD-dependent bile acid 3beta-dehydrogenase</fullName>
    </alternativeName>
</protein>
<dbReference type="STRING" id="471855.Shel_13330"/>
<dbReference type="GO" id="GO:0008202">
    <property type="term" value="P:steroid metabolic process"/>
    <property type="evidence" value="ECO:0007669"/>
    <property type="project" value="UniProtKB-KW"/>
</dbReference>
<evidence type="ECO:0000256" key="3">
    <source>
        <dbReference type="ARBA" id="ARBA00023098"/>
    </source>
</evidence>
<dbReference type="InterPro" id="IPR002347">
    <property type="entry name" value="SDR_fam"/>
</dbReference>
<dbReference type="PANTHER" id="PTHR42760:SF40">
    <property type="entry name" value="3-OXOACYL-[ACYL-CARRIER-PROTEIN] REDUCTASE, CHLOROPLASTIC"/>
    <property type="match status" value="1"/>
</dbReference>
<evidence type="ECO:0000256" key="10">
    <source>
        <dbReference type="ARBA" id="ARBA00081284"/>
    </source>
</evidence>
<evidence type="ECO:0000256" key="4">
    <source>
        <dbReference type="ARBA" id="ARBA00023221"/>
    </source>
</evidence>
<reference evidence="11 12" key="1">
    <citation type="journal article" date="2009" name="Stand. Genomic Sci.">
        <title>Complete genome sequence of Slackia heliotrinireducens type strain (RHS 1).</title>
        <authorList>
            <person name="Pukall R."/>
            <person name="Lapidus A."/>
            <person name="Nolan M."/>
            <person name="Copeland A."/>
            <person name="Glavina Del Rio T."/>
            <person name="Lucas S."/>
            <person name="Chen F."/>
            <person name="Tice H."/>
            <person name="Cheng J.F."/>
            <person name="Chertkov O."/>
            <person name="Bruce D."/>
            <person name="Goodwin L."/>
            <person name="Kuske C."/>
            <person name="Brettin T."/>
            <person name="Detter J.C."/>
            <person name="Han C."/>
            <person name="Pitluck S."/>
            <person name="Pati A."/>
            <person name="Mavrommatis K."/>
            <person name="Ivanova N."/>
            <person name="Ovchinnikova G."/>
            <person name="Chen A."/>
            <person name="Palaniappan K."/>
            <person name="Schneider S."/>
            <person name="Rohde M."/>
            <person name="Chain P."/>
            <person name="D'haeseleer P."/>
            <person name="Goker M."/>
            <person name="Bristow J."/>
            <person name="Eisen J.A."/>
            <person name="Markowitz V."/>
            <person name="Kyrpides N.C."/>
            <person name="Klenk H.P."/>
            <person name="Hugenholtz P."/>
        </authorList>
    </citation>
    <scope>NUCLEOTIDE SEQUENCE [LARGE SCALE GENOMIC DNA]</scope>
    <source>
        <strain evidence="12">ATCC 29202 / DSM 20476 / NCTC 11029 / RHS 1</strain>
    </source>
</reference>
<organism evidence="11 12">
    <name type="scientific">Slackia heliotrinireducens (strain ATCC 29202 / DSM 20476 / NCTC 11029 / RHS 1)</name>
    <name type="common">Peptococcus heliotrinreducens</name>
    <dbReference type="NCBI Taxonomy" id="471855"/>
    <lineage>
        <taxon>Bacteria</taxon>
        <taxon>Bacillati</taxon>
        <taxon>Actinomycetota</taxon>
        <taxon>Coriobacteriia</taxon>
        <taxon>Eggerthellales</taxon>
        <taxon>Eggerthellaceae</taxon>
        <taxon>Slackia</taxon>
    </lineage>
</organism>
<proteinExistence type="inferred from homology"/>
<dbReference type="KEGG" id="shi:Shel_13330"/>
<evidence type="ECO:0000256" key="9">
    <source>
        <dbReference type="ARBA" id="ARBA00067031"/>
    </source>
</evidence>
<evidence type="ECO:0000256" key="6">
    <source>
        <dbReference type="ARBA" id="ARBA00050953"/>
    </source>
</evidence>
<dbReference type="Proteomes" id="UP000002026">
    <property type="component" value="Chromosome"/>
</dbReference>
<name>C7N621_SLAHD</name>
<dbReference type="PANTHER" id="PTHR42760">
    <property type="entry name" value="SHORT-CHAIN DEHYDROGENASES/REDUCTASES FAMILY MEMBER"/>
    <property type="match status" value="1"/>
</dbReference>
<dbReference type="SUPFAM" id="SSF51735">
    <property type="entry name" value="NAD(P)-binding Rossmann-fold domains"/>
    <property type="match status" value="1"/>
</dbReference>
<dbReference type="PRINTS" id="PR00081">
    <property type="entry name" value="GDHRDH"/>
</dbReference>
<comment type="similarity">
    <text evidence="1">Belongs to the short-chain dehydrogenases/reductases (SDR) family.</text>
</comment>
<dbReference type="FunFam" id="3.40.50.720:FF:000084">
    <property type="entry name" value="Short-chain dehydrogenase reductase"/>
    <property type="match status" value="1"/>
</dbReference>
<dbReference type="InterPro" id="IPR036291">
    <property type="entry name" value="NAD(P)-bd_dom_sf"/>
</dbReference>